<keyword evidence="4 9" id="KW-0560">Oxidoreductase</keyword>
<dbReference type="Gene3D" id="3.40.50.970">
    <property type="match status" value="1"/>
</dbReference>
<dbReference type="GO" id="GO:0004739">
    <property type="term" value="F:pyruvate dehydrogenase (acetyl-transferring) activity"/>
    <property type="evidence" value="ECO:0007669"/>
    <property type="project" value="UniProtKB-UniRule"/>
</dbReference>
<dbReference type="InterPro" id="IPR029061">
    <property type="entry name" value="THDP-binding"/>
</dbReference>
<evidence type="ECO:0000256" key="7">
    <source>
        <dbReference type="ARBA" id="ARBA00047041"/>
    </source>
</evidence>
<keyword evidence="12" id="KW-1185">Reference proteome</keyword>
<keyword evidence="3" id="KW-0313">Glucose metabolism</keyword>
<dbReference type="GO" id="GO:0006006">
    <property type="term" value="P:glucose metabolic process"/>
    <property type="evidence" value="ECO:0007669"/>
    <property type="project" value="UniProtKB-KW"/>
</dbReference>
<protein>
    <recommendedName>
        <fullName evidence="9">Pyruvate dehydrogenase E1 component subunit beta</fullName>
        <ecNumber evidence="9">1.2.4.1</ecNumber>
    </recommendedName>
</protein>
<dbReference type="AlphaFoldDB" id="A0A5N3XCS5"/>
<dbReference type="EMBL" id="VCEB01000013">
    <property type="protein sequence ID" value="KAB0370900.1"/>
    <property type="molecule type" value="Genomic_DNA"/>
</dbReference>
<comment type="function">
    <text evidence="2">The pyruvate dehydrogenase complex catalyzes the overall conversion of pyruvate to acetyl-CoA and CO(2), and thereby links the glycolytic pathway to the tricarboxylic cycle.</text>
</comment>
<keyword evidence="5 9" id="KW-0786">Thiamine pyrophosphate</keyword>
<keyword evidence="6 9" id="KW-0670">Pyruvate</keyword>
<evidence type="ECO:0000256" key="9">
    <source>
        <dbReference type="RuleBase" id="RU364074"/>
    </source>
</evidence>
<name>A0A5N3XCS5_MUNRE</name>
<comment type="caution">
    <text evidence="11">The sequence shown here is derived from an EMBL/GenBank/DDBJ whole genome shotgun (WGS) entry which is preliminary data.</text>
</comment>
<feature type="domain" description="Transketolase-like pyrimidine-binding" evidence="10">
    <location>
        <begin position="51"/>
        <end position="128"/>
    </location>
</feature>
<evidence type="ECO:0000313" key="12">
    <source>
        <dbReference type="Proteomes" id="UP000326062"/>
    </source>
</evidence>
<evidence type="ECO:0000259" key="10">
    <source>
        <dbReference type="Pfam" id="PF02779"/>
    </source>
</evidence>
<dbReference type="InterPro" id="IPR009014">
    <property type="entry name" value="Transketo_C/PFOR_II"/>
</dbReference>
<keyword evidence="3" id="KW-0119">Carbohydrate metabolism</keyword>
<dbReference type="Proteomes" id="UP000326062">
    <property type="component" value="Chromosome 10"/>
</dbReference>
<dbReference type="PANTHER" id="PTHR11624">
    <property type="entry name" value="DEHYDROGENASE RELATED"/>
    <property type="match status" value="1"/>
</dbReference>
<evidence type="ECO:0000256" key="8">
    <source>
        <dbReference type="ARBA" id="ARBA00051231"/>
    </source>
</evidence>
<evidence type="ECO:0000256" key="2">
    <source>
        <dbReference type="ARBA" id="ARBA00003754"/>
    </source>
</evidence>
<evidence type="ECO:0000256" key="6">
    <source>
        <dbReference type="ARBA" id="ARBA00023317"/>
    </source>
</evidence>
<proteinExistence type="predicted"/>
<sequence length="241" mass="26136">MLGWCGDCLSRFGLLRRRFPQTTPAILQVTVHEAINQGMEEETERAGKAFLLGEEVALYDGRVIDTPVSESDFAGIAAGAVLAGLRPICEFMPFSFSMQVICQVINSATKASYTSGGLQPMPLVFREPQDAKGFIKSAIQGKSSGGVGGAQSKDYMIPIGKAKIERQGTHATIVSHSRPTSHLVIVEGGWSQLAVRAEVCARVMEGPVFNFLDVPTVSILEDDFIPQVKDFIFTIKKTLNI</sequence>
<comment type="catalytic activity">
    <reaction evidence="8 9">
        <text>N(6)-[(R)-lipoyl]-L-lysyl-[protein] + pyruvate + H(+) = N(6)-[(R)-S(8)-acetyldihydrolipoyl]-L-lysyl-[protein] + CO2</text>
        <dbReference type="Rhea" id="RHEA:19189"/>
        <dbReference type="Rhea" id="RHEA-COMP:10474"/>
        <dbReference type="Rhea" id="RHEA-COMP:10478"/>
        <dbReference type="ChEBI" id="CHEBI:15361"/>
        <dbReference type="ChEBI" id="CHEBI:15378"/>
        <dbReference type="ChEBI" id="CHEBI:16526"/>
        <dbReference type="ChEBI" id="CHEBI:83099"/>
        <dbReference type="ChEBI" id="CHEBI:83111"/>
        <dbReference type="EC" id="1.2.4.1"/>
    </reaction>
</comment>
<dbReference type="EC" id="1.2.4.1" evidence="9"/>
<dbReference type="SUPFAM" id="SSF52518">
    <property type="entry name" value="Thiamin diphosphate-binding fold (THDP-binding)"/>
    <property type="match status" value="1"/>
</dbReference>
<evidence type="ECO:0000256" key="3">
    <source>
        <dbReference type="ARBA" id="ARBA00022526"/>
    </source>
</evidence>
<dbReference type="PANTHER" id="PTHR11624:SF96">
    <property type="entry name" value="PYRUVATE DEHYDROGENASE E1 COMPONENT SUBUNIT BETA, MITOCHONDRIAL"/>
    <property type="match status" value="1"/>
</dbReference>
<dbReference type="GO" id="GO:0006086">
    <property type="term" value="P:pyruvate decarboxylation to acetyl-CoA"/>
    <property type="evidence" value="ECO:0007669"/>
    <property type="project" value="InterPro"/>
</dbReference>
<evidence type="ECO:0000313" key="11">
    <source>
        <dbReference type="EMBL" id="KAB0370900.1"/>
    </source>
</evidence>
<comment type="cofactor">
    <cofactor evidence="1 9">
        <name>thiamine diphosphate</name>
        <dbReference type="ChEBI" id="CHEBI:58937"/>
    </cofactor>
</comment>
<organism evidence="11 12">
    <name type="scientific">Muntiacus reevesi</name>
    <name type="common">Reeves' muntjac</name>
    <name type="synonym">Cervus reevesi</name>
    <dbReference type="NCBI Taxonomy" id="9886"/>
    <lineage>
        <taxon>Eukaryota</taxon>
        <taxon>Metazoa</taxon>
        <taxon>Chordata</taxon>
        <taxon>Craniata</taxon>
        <taxon>Vertebrata</taxon>
        <taxon>Euteleostomi</taxon>
        <taxon>Mammalia</taxon>
        <taxon>Eutheria</taxon>
        <taxon>Laurasiatheria</taxon>
        <taxon>Artiodactyla</taxon>
        <taxon>Ruminantia</taxon>
        <taxon>Pecora</taxon>
        <taxon>Cervidae</taxon>
        <taxon>Muntiacinae</taxon>
        <taxon>Muntiacus</taxon>
    </lineage>
</organism>
<gene>
    <name evidence="11" type="ORF">FD755_017309</name>
</gene>
<evidence type="ECO:0000256" key="1">
    <source>
        <dbReference type="ARBA" id="ARBA00001964"/>
    </source>
</evidence>
<dbReference type="SUPFAM" id="SSF52922">
    <property type="entry name" value="TK C-terminal domain-like"/>
    <property type="match status" value="1"/>
</dbReference>
<evidence type="ECO:0000256" key="5">
    <source>
        <dbReference type="ARBA" id="ARBA00023052"/>
    </source>
</evidence>
<dbReference type="InterPro" id="IPR005475">
    <property type="entry name" value="Transketolase-like_Pyr-bd"/>
</dbReference>
<accession>A0A5N3XCS5</accession>
<comment type="function">
    <text evidence="9">The pyruvate dehydrogenase complex catalyzes the overall conversion of pyruvate to acetyl-CoA and CO2.</text>
</comment>
<reference evidence="11 12" key="1">
    <citation type="submission" date="2019-06" db="EMBL/GenBank/DDBJ databases">
        <title>Discovery of a novel chromosome fission-fusion reversal in muntjac.</title>
        <authorList>
            <person name="Mudd A.B."/>
            <person name="Bredeson J.V."/>
            <person name="Baum R."/>
            <person name="Hockemeyer D."/>
            <person name="Rokhsar D.S."/>
        </authorList>
    </citation>
    <scope>NUCLEOTIDE SEQUENCE [LARGE SCALE GENOMIC DNA]</scope>
    <source>
        <strain evidence="11">UCam_UCB_Mr</strain>
        <tissue evidence="11">Fibroblast cell line</tissue>
    </source>
</reference>
<dbReference type="InterPro" id="IPR027110">
    <property type="entry name" value="PDHB_mito-type"/>
</dbReference>
<comment type="subunit">
    <text evidence="7">Heterotetramer of two PDHA1 and two PDHB subunits. The heterotetramer interacts with DLAT, and is part of the multimeric pyruvate dehydrogenase complex that contains multiple copies of pyruvate dehydrogenase (E1), dihydrolipoamide acetyltransferase (DLAT, E2) and lipoamide dehydrogenase (DLD, E3). These subunits are bound to an inner core composed of about 48 DLAT and 12 PDHX molecules. Interacts with DLAT.</text>
</comment>
<dbReference type="Pfam" id="PF02779">
    <property type="entry name" value="Transket_pyr"/>
    <property type="match status" value="1"/>
</dbReference>
<evidence type="ECO:0000256" key="4">
    <source>
        <dbReference type="ARBA" id="ARBA00023002"/>
    </source>
</evidence>